<sequence length="90" mass="10074">MSSPPPSPPSEPTRRLPRSLWLGLGVPSFALLVVMPLLANTDVYVAGIPLLFLWVFACFPLTSLCLYLAWRMDQKHYPEDTPNSTEEASR</sequence>
<gene>
    <name evidence="2" type="ORF">OKJ99_09965</name>
</gene>
<evidence type="ECO:0000256" key="1">
    <source>
        <dbReference type="SAM" id="Phobius"/>
    </source>
</evidence>
<proteinExistence type="predicted"/>
<dbReference type="Proteomes" id="UP001354931">
    <property type="component" value="Unassembled WGS sequence"/>
</dbReference>
<evidence type="ECO:0000313" key="2">
    <source>
        <dbReference type="EMBL" id="MEB8337832.1"/>
    </source>
</evidence>
<feature type="transmembrane region" description="Helical" evidence="1">
    <location>
        <begin position="20"/>
        <end position="39"/>
    </location>
</feature>
<name>A0ABU6F2I9_9ACTN</name>
<dbReference type="EMBL" id="JAOZYC010000075">
    <property type="protein sequence ID" value="MEB8337832.1"/>
    <property type="molecule type" value="Genomic_DNA"/>
</dbReference>
<accession>A0ABU6F2I9</accession>
<dbReference type="InterPro" id="IPR021741">
    <property type="entry name" value="DUF3311"/>
</dbReference>
<reference evidence="2 3" key="1">
    <citation type="submission" date="2022-10" db="EMBL/GenBank/DDBJ databases">
        <authorList>
            <person name="Xie J."/>
            <person name="Shen N."/>
        </authorList>
    </citation>
    <scope>NUCLEOTIDE SEQUENCE [LARGE SCALE GENOMIC DNA]</scope>
    <source>
        <strain evidence="2 3">YIM65594</strain>
    </source>
</reference>
<comment type="caution">
    <text evidence="2">The sequence shown here is derived from an EMBL/GenBank/DDBJ whole genome shotgun (WGS) entry which is preliminary data.</text>
</comment>
<keyword evidence="1" id="KW-0472">Membrane</keyword>
<keyword evidence="3" id="KW-1185">Reference proteome</keyword>
<protein>
    <submittedName>
        <fullName evidence="2">DUF3311 domain-containing protein</fullName>
    </submittedName>
</protein>
<dbReference type="RefSeq" id="WP_326015502.1">
    <property type="nucleotide sequence ID" value="NZ_JAOZYC010000075.1"/>
</dbReference>
<keyword evidence="1" id="KW-0812">Transmembrane</keyword>
<feature type="transmembrane region" description="Helical" evidence="1">
    <location>
        <begin position="51"/>
        <end position="70"/>
    </location>
</feature>
<evidence type="ECO:0000313" key="3">
    <source>
        <dbReference type="Proteomes" id="UP001354931"/>
    </source>
</evidence>
<dbReference type="Pfam" id="PF11755">
    <property type="entry name" value="DUF3311"/>
    <property type="match status" value="1"/>
</dbReference>
<keyword evidence="1" id="KW-1133">Transmembrane helix</keyword>
<organism evidence="2 3">
    <name type="scientific">Streptomyces endophyticus</name>
    <dbReference type="NCBI Taxonomy" id="714166"/>
    <lineage>
        <taxon>Bacteria</taxon>
        <taxon>Bacillati</taxon>
        <taxon>Actinomycetota</taxon>
        <taxon>Actinomycetes</taxon>
        <taxon>Kitasatosporales</taxon>
        <taxon>Streptomycetaceae</taxon>
        <taxon>Streptomyces</taxon>
    </lineage>
</organism>